<reference evidence="7 8" key="1">
    <citation type="submission" date="2020-08" db="EMBL/GenBank/DDBJ databases">
        <title>Genome public.</title>
        <authorList>
            <person name="Liu C."/>
            <person name="Sun Q."/>
        </authorList>
    </citation>
    <scope>NUCLEOTIDE SEQUENCE [LARGE SCALE GENOMIC DNA]</scope>
    <source>
        <strain evidence="7 8">NSJ-9</strain>
    </source>
</reference>
<evidence type="ECO:0000256" key="3">
    <source>
        <dbReference type="ARBA" id="ARBA00022801"/>
    </source>
</evidence>
<feature type="domain" description="RNA-binding protein AU-1/Ribonuclease E/G" evidence="6">
    <location>
        <begin position="126"/>
        <end position="389"/>
    </location>
</feature>
<dbReference type="PANTHER" id="PTHR30001:SF0">
    <property type="entry name" value="RIBONUCLEASE G"/>
    <property type="match status" value="1"/>
</dbReference>
<dbReference type="Gene3D" id="2.40.50.140">
    <property type="entry name" value="Nucleic acid-binding proteins"/>
    <property type="match status" value="1"/>
</dbReference>
<comment type="caution">
    <text evidence="7">The sequence shown here is derived from an EMBL/GenBank/DDBJ whole genome shotgun (WGS) entry which is preliminary data.</text>
</comment>
<dbReference type="PANTHER" id="PTHR30001">
    <property type="entry name" value="RIBONUCLEASE"/>
    <property type="match status" value="1"/>
</dbReference>
<keyword evidence="3" id="KW-0378">Hydrolase</keyword>
<name>A0ABR7GCK1_9FIRM</name>
<evidence type="ECO:0000256" key="1">
    <source>
        <dbReference type="ARBA" id="ARBA00001946"/>
    </source>
</evidence>
<evidence type="ECO:0000313" key="7">
    <source>
        <dbReference type="EMBL" id="MBC5685162.1"/>
    </source>
</evidence>
<evidence type="ECO:0000313" key="8">
    <source>
        <dbReference type="Proteomes" id="UP000643810"/>
    </source>
</evidence>
<evidence type="ECO:0000256" key="5">
    <source>
        <dbReference type="ARBA" id="ARBA00022884"/>
    </source>
</evidence>
<protein>
    <submittedName>
        <fullName evidence="7">Ribonuclease E/G</fullName>
    </submittedName>
</protein>
<dbReference type="Pfam" id="PF10150">
    <property type="entry name" value="RNase_E_G"/>
    <property type="match status" value="1"/>
</dbReference>
<accession>A0ABR7GCK1</accession>
<keyword evidence="2" id="KW-0479">Metal-binding</keyword>
<dbReference type="InterPro" id="IPR012340">
    <property type="entry name" value="NA-bd_OB-fold"/>
</dbReference>
<sequence length="403" mass="45854">MTKNNRCFITEWTSGQKQMELLLYLDAHDHPIEIHPYDASSPSLIGNIYVARVDRVMPQIHAAFLKADDLTFFYPMEDTAMENIIFTGKNGKKDALVEGDELLVQVIRDAIKSKEICVSTNLSFSSAHLLLTTGNRLHGISKKISGERRKQIQSGFLDRVADENLGIVVRTNAMECDEDLLYAEYRMLQDSVSDLLSRAKHLVAGSLLSVSGQRHPFFEHIDRFQREGLTEIVTDDPVWYDRLKETDTEGIPVRLYADPAYSLKQLYGIEQMLTQALAQKVYLSSGGYLVIEPTEALTVIDVNSGNNTKKKKKDDYYLSNNMEAAKEIARQVRLRNISGIIVVDFINLKNKEQKDALTTYMKSLLKEDYVKANVVDFTRLDLMEITRAKKYQSLQQALSYCTQ</sequence>
<keyword evidence="4" id="KW-0460">Magnesium</keyword>
<dbReference type="InterPro" id="IPR019307">
    <property type="entry name" value="RNA-bd_AU-1/RNase_E/G"/>
</dbReference>
<dbReference type="InterPro" id="IPR004659">
    <property type="entry name" value="RNase_E/G"/>
</dbReference>
<dbReference type="SUPFAM" id="SSF50249">
    <property type="entry name" value="Nucleic acid-binding proteins"/>
    <property type="match status" value="1"/>
</dbReference>
<evidence type="ECO:0000256" key="2">
    <source>
        <dbReference type="ARBA" id="ARBA00022723"/>
    </source>
</evidence>
<organism evidence="7 8">
    <name type="scientific">Roseburia lenta</name>
    <dbReference type="NCBI Taxonomy" id="2763061"/>
    <lineage>
        <taxon>Bacteria</taxon>
        <taxon>Bacillati</taxon>
        <taxon>Bacillota</taxon>
        <taxon>Clostridia</taxon>
        <taxon>Lachnospirales</taxon>
        <taxon>Lachnospiraceae</taxon>
        <taxon>Roseburia</taxon>
    </lineage>
</organism>
<keyword evidence="5" id="KW-0694">RNA-binding</keyword>
<dbReference type="RefSeq" id="WP_186853601.1">
    <property type="nucleotide sequence ID" value="NZ_JACOPG010000001.1"/>
</dbReference>
<evidence type="ECO:0000259" key="6">
    <source>
        <dbReference type="Pfam" id="PF10150"/>
    </source>
</evidence>
<proteinExistence type="predicted"/>
<evidence type="ECO:0000256" key="4">
    <source>
        <dbReference type="ARBA" id="ARBA00022842"/>
    </source>
</evidence>
<gene>
    <name evidence="7" type="ORF">H8R94_00805</name>
</gene>
<dbReference type="Proteomes" id="UP000643810">
    <property type="component" value="Unassembled WGS sequence"/>
</dbReference>
<dbReference type="EMBL" id="JACOPG010000001">
    <property type="protein sequence ID" value="MBC5685162.1"/>
    <property type="molecule type" value="Genomic_DNA"/>
</dbReference>
<keyword evidence="8" id="KW-1185">Reference proteome</keyword>
<comment type="cofactor">
    <cofactor evidence="1">
        <name>Mg(2+)</name>
        <dbReference type="ChEBI" id="CHEBI:18420"/>
    </cofactor>
</comment>